<dbReference type="EMBL" id="CAJRGZ010000023">
    <property type="protein sequence ID" value="CAG5179198.1"/>
    <property type="molecule type" value="Genomic_DNA"/>
</dbReference>
<name>A0A8J2I7G7_9PLEO</name>
<sequence length="700" mass="78279">MPASGERERSNRKGQYSCNFCRSRKLRCDRPLPCTSCISRGKTCQFDPTPAVLKAQNLPTPASIGVTPEHQQPQQTVQTPLPQSGSSGLLNEVRLLQTHAKELEERIAQSTVPIQHPGHSNGKAFQSSFGHSPAQEYSKATELSDIHETGDVVDHLERVSMGQSSLQLFHTDDLVFKAGQIRLASQAPTYMIQNGKPTPCIWLPLREEAMSLLDYYVTELNYIQHVTHYPSLPAVFDEVYRRIENYEPVQPGKVILLLSIVAHTTHVWTALNGLNIESPLFVSSSQARSQTSMWIKATYNVLNASQDDHSLALETVQGLVILSYVICNIEGVSLRYRSLISTGLLLGREMGLHRIDHESNTTTASTLKAEVGRRVWWYLTATDWLLAARYGGPGEGVYQSNPLHMNVNKPLNIDDADLLANGPQPSLPLSQQTDMSYFLQRIRLAEISRNIMDQISSDPSNRHAHVMAMDHELVEMMNKIPAFLQLDNYQDTISCSETDSSLFVQAYFLNTLLHTQRCKFHLTSLTRIPTTNLTYASSHAACIHSARQLLHIETVLLHSQHPFACRPQRPPAGLYSIFIATIALLMDTCLNRPSEIQAELQGSSLMDGLQMIADAREDSLAAAKLYESLMQIVGRYRDTQHSVEENVIRTGNCTTVETLPVLPSEILREGQPSSQINEVIHLDLIEWDDLFSNVSSSPFF</sequence>
<dbReference type="InterPro" id="IPR001138">
    <property type="entry name" value="Zn2Cys6_DnaBD"/>
</dbReference>
<feature type="compositionally biased region" description="Low complexity" evidence="3">
    <location>
        <begin position="67"/>
        <end position="83"/>
    </location>
</feature>
<evidence type="ECO:0000313" key="6">
    <source>
        <dbReference type="Proteomes" id="UP000676310"/>
    </source>
</evidence>
<comment type="caution">
    <text evidence="5">The sequence shown here is derived from an EMBL/GenBank/DDBJ whole genome shotgun (WGS) entry which is preliminary data.</text>
</comment>
<accession>A0A8J2I7G7</accession>
<evidence type="ECO:0000259" key="4">
    <source>
        <dbReference type="PROSITE" id="PS50048"/>
    </source>
</evidence>
<evidence type="ECO:0000256" key="1">
    <source>
        <dbReference type="ARBA" id="ARBA00004123"/>
    </source>
</evidence>
<keyword evidence="6" id="KW-1185">Reference proteome</keyword>
<evidence type="ECO:0000256" key="3">
    <source>
        <dbReference type="SAM" id="MobiDB-lite"/>
    </source>
</evidence>
<evidence type="ECO:0000313" key="5">
    <source>
        <dbReference type="EMBL" id="CAG5179198.1"/>
    </source>
</evidence>
<dbReference type="OrthoDB" id="3014581at2759"/>
<dbReference type="GO" id="GO:0000981">
    <property type="term" value="F:DNA-binding transcription factor activity, RNA polymerase II-specific"/>
    <property type="evidence" value="ECO:0007669"/>
    <property type="project" value="InterPro"/>
</dbReference>
<protein>
    <recommendedName>
        <fullName evidence="4">Zn(2)-C6 fungal-type domain-containing protein</fullName>
    </recommendedName>
</protein>
<dbReference type="InterPro" id="IPR050613">
    <property type="entry name" value="Sec_Metabolite_Reg"/>
</dbReference>
<gene>
    <name evidence="5" type="ORF">ALTATR162_LOCUS9082</name>
</gene>
<dbReference type="SMART" id="SM00066">
    <property type="entry name" value="GAL4"/>
    <property type="match status" value="1"/>
</dbReference>
<feature type="region of interest" description="Disordered" evidence="3">
    <location>
        <begin position="62"/>
        <end position="85"/>
    </location>
</feature>
<evidence type="ECO:0000256" key="2">
    <source>
        <dbReference type="ARBA" id="ARBA00023242"/>
    </source>
</evidence>
<feature type="domain" description="Zn(2)-C6 fungal-type" evidence="4">
    <location>
        <begin position="17"/>
        <end position="46"/>
    </location>
</feature>
<dbReference type="PANTHER" id="PTHR31001:SF90">
    <property type="entry name" value="CENTROMERE DNA-BINDING PROTEIN COMPLEX CBF3 SUBUNIT B"/>
    <property type="match status" value="1"/>
</dbReference>
<organism evidence="5 6">
    <name type="scientific">Alternaria atra</name>
    <dbReference type="NCBI Taxonomy" id="119953"/>
    <lineage>
        <taxon>Eukaryota</taxon>
        <taxon>Fungi</taxon>
        <taxon>Dikarya</taxon>
        <taxon>Ascomycota</taxon>
        <taxon>Pezizomycotina</taxon>
        <taxon>Dothideomycetes</taxon>
        <taxon>Pleosporomycetidae</taxon>
        <taxon>Pleosporales</taxon>
        <taxon>Pleosporineae</taxon>
        <taxon>Pleosporaceae</taxon>
        <taxon>Alternaria</taxon>
        <taxon>Alternaria sect. Ulocladioides</taxon>
    </lineage>
</organism>
<comment type="subcellular location">
    <subcellularLocation>
        <location evidence="1">Nucleus</location>
    </subcellularLocation>
</comment>
<dbReference type="CDD" id="cd00067">
    <property type="entry name" value="GAL4"/>
    <property type="match status" value="1"/>
</dbReference>
<dbReference type="GeneID" id="67021264"/>
<dbReference type="GO" id="GO:0005634">
    <property type="term" value="C:nucleus"/>
    <property type="evidence" value="ECO:0007669"/>
    <property type="project" value="UniProtKB-SubCell"/>
</dbReference>
<proteinExistence type="predicted"/>
<dbReference type="InterPro" id="IPR036864">
    <property type="entry name" value="Zn2-C6_fun-type_DNA-bd_sf"/>
</dbReference>
<keyword evidence="2" id="KW-0539">Nucleus</keyword>
<dbReference type="Pfam" id="PF00172">
    <property type="entry name" value="Zn_clus"/>
    <property type="match status" value="1"/>
</dbReference>
<reference evidence="5" key="1">
    <citation type="submission" date="2021-05" db="EMBL/GenBank/DDBJ databases">
        <authorList>
            <person name="Stam R."/>
        </authorList>
    </citation>
    <scope>NUCLEOTIDE SEQUENCE</scope>
    <source>
        <strain evidence="5">CS162</strain>
    </source>
</reference>
<dbReference type="CDD" id="cd12148">
    <property type="entry name" value="fungal_TF_MHR"/>
    <property type="match status" value="1"/>
</dbReference>
<dbReference type="PROSITE" id="PS50048">
    <property type="entry name" value="ZN2_CY6_FUNGAL_2"/>
    <property type="match status" value="1"/>
</dbReference>
<dbReference type="AlphaFoldDB" id="A0A8J2I7G7"/>
<dbReference type="Proteomes" id="UP000676310">
    <property type="component" value="Unassembled WGS sequence"/>
</dbReference>
<dbReference type="RefSeq" id="XP_043172650.1">
    <property type="nucleotide sequence ID" value="XM_043316715.1"/>
</dbReference>
<dbReference type="PANTHER" id="PTHR31001">
    <property type="entry name" value="UNCHARACTERIZED TRANSCRIPTIONAL REGULATORY PROTEIN"/>
    <property type="match status" value="1"/>
</dbReference>
<dbReference type="Gene3D" id="4.10.240.10">
    <property type="entry name" value="Zn(2)-C6 fungal-type DNA-binding domain"/>
    <property type="match status" value="1"/>
</dbReference>
<dbReference type="GO" id="GO:0008270">
    <property type="term" value="F:zinc ion binding"/>
    <property type="evidence" value="ECO:0007669"/>
    <property type="project" value="InterPro"/>
</dbReference>
<dbReference type="PROSITE" id="PS00463">
    <property type="entry name" value="ZN2_CY6_FUNGAL_1"/>
    <property type="match status" value="1"/>
</dbReference>
<dbReference type="SUPFAM" id="SSF57701">
    <property type="entry name" value="Zn2/Cys6 DNA-binding domain"/>
    <property type="match status" value="1"/>
</dbReference>